<feature type="transmembrane region" description="Helical" evidence="17">
    <location>
        <begin position="12"/>
        <end position="30"/>
    </location>
</feature>
<evidence type="ECO:0000256" key="4">
    <source>
        <dbReference type="ARBA" id="ARBA00012944"/>
    </source>
</evidence>
<dbReference type="PRINTS" id="PR01437">
    <property type="entry name" value="NUOXDRDTASE4"/>
</dbReference>
<feature type="transmembrane region" description="Helical" evidence="17">
    <location>
        <begin position="203"/>
        <end position="222"/>
    </location>
</feature>
<dbReference type="AlphaFoldDB" id="A0A7L8EZQ6"/>
<accession>A0A7L8EZQ6</accession>
<proteinExistence type="inferred from homology"/>
<dbReference type="GO" id="GO:0042773">
    <property type="term" value="P:ATP synthesis coupled electron transport"/>
    <property type="evidence" value="ECO:0007669"/>
    <property type="project" value="InterPro"/>
</dbReference>
<feature type="transmembrane region" description="Helical" evidence="17">
    <location>
        <begin position="76"/>
        <end position="94"/>
    </location>
</feature>
<comment type="function">
    <text evidence="1">Core subunit of the mitochondrial membrane respiratory chain NADH dehydrogenase (Complex I) that is believed to belong to the minimal assembly required for catalysis. Complex I functions in the transfer of electrons from NADH to the respiratory chain. The immediate electron acceptor for the enzyme is believed to be ubiquinone.</text>
</comment>
<keyword evidence="11 17" id="KW-1133">Transmembrane helix</keyword>
<feature type="transmembrane region" description="Helical" evidence="17">
    <location>
        <begin position="172"/>
        <end position="191"/>
    </location>
</feature>
<keyword evidence="12 17" id="KW-0520">NAD</keyword>
<keyword evidence="15 17" id="KW-0472">Membrane</keyword>
<evidence type="ECO:0000256" key="1">
    <source>
        <dbReference type="ARBA" id="ARBA00003257"/>
    </source>
</evidence>
<feature type="transmembrane region" description="Helical" evidence="17">
    <location>
        <begin position="100"/>
        <end position="122"/>
    </location>
</feature>
<keyword evidence="7 17" id="KW-0679">Respiratory chain</keyword>
<feature type="transmembrane region" description="Helical" evidence="17">
    <location>
        <begin position="409"/>
        <end position="431"/>
    </location>
</feature>
<dbReference type="PANTHER" id="PTHR43507:SF20">
    <property type="entry name" value="NADH-UBIQUINONE OXIDOREDUCTASE CHAIN 4"/>
    <property type="match status" value="1"/>
</dbReference>
<feature type="transmembrane region" description="Helical" evidence="17">
    <location>
        <begin position="356"/>
        <end position="388"/>
    </location>
</feature>
<evidence type="ECO:0000256" key="5">
    <source>
        <dbReference type="ARBA" id="ARBA00021006"/>
    </source>
</evidence>
<evidence type="ECO:0000256" key="15">
    <source>
        <dbReference type="ARBA" id="ARBA00023136"/>
    </source>
</evidence>
<evidence type="ECO:0000256" key="6">
    <source>
        <dbReference type="ARBA" id="ARBA00022448"/>
    </source>
</evidence>
<dbReference type="EC" id="7.1.1.2" evidence="4 17"/>
<dbReference type="GO" id="GO:0048039">
    <property type="term" value="F:ubiquinone binding"/>
    <property type="evidence" value="ECO:0007669"/>
    <property type="project" value="TreeGrafter"/>
</dbReference>
<keyword evidence="9" id="KW-1278">Translocase</keyword>
<dbReference type="Pfam" id="PF00361">
    <property type="entry name" value="Proton_antipo_M"/>
    <property type="match status" value="1"/>
</dbReference>
<dbReference type="InterPro" id="IPR001750">
    <property type="entry name" value="ND/Mrp_TM"/>
</dbReference>
<evidence type="ECO:0000256" key="10">
    <source>
        <dbReference type="ARBA" id="ARBA00022982"/>
    </source>
</evidence>
<feature type="transmembrane region" description="Helical" evidence="17">
    <location>
        <begin position="287"/>
        <end position="307"/>
    </location>
</feature>
<dbReference type="GO" id="GO:0015990">
    <property type="term" value="P:electron transport coupled proton transport"/>
    <property type="evidence" value="ECO:0007669"/>
    <property type="project" value="TreeGrafter"/>
</dbReference>
<comment type="function">
    <text evidence="17">Core subunit of the mitochondrial membrane respiratory chain NADH dehydrogenase (Complex I) which catalyzes electron transfer from NADH through the respiratory chain, using ubiquinone as an electron acceptor. Essential for the catalytic activity and assembly of complex I.</text>
</comment>
<evidence type="ECO:0000256" key="12">
    <source>
        <dbReference type="ARBA" id="ARBA00023027"/>
    </source>
</evidence>
<evidence type="ECO:0000313" key="19">
    <source>
        <dbReference type="EMBL" id="QOE17514.1"/>
    </source>
</evidence>
<keyword evidence="14 17" id="KW-0496">Mitochondrion</keyword>
<organism evidence="19">
    <name type="scientific">Habropoda radoszkowskii</name>
    <dbReference type="NCBI Taxonomy" id="597470"/>
    <lineage>
        <taxon>Eukaryota</taxon>
        <taxon>Metazoa</taxon>
        <taxon>Ecdysozoa</taxon>
        <taxon>Arthropoda</taxon>
        <taxon>Hexapoda</taxon>
        <taxon>Insecta</taxon>
        <taxon>Pterygota</taxon>
        <taxon>Neoptera</taxon>
        <taxon>Endopterygota</taxon>
        <taxon>Hymenoptera</taxon>
        <taxon>Apocrita</taxon>
        <taxon>Aculeata</taxon>
        <taxon>Apoidea</taxon>
        <taxon>Anthophila</taxon>
        <taxon>Apidae</taxon>
        <taxon>Habropoda</taxon>
    </lineage>
</organism>
<gene>
    <name evidence="19" type="primary">nad4</name>
</gene>
<keyword evidence="8 17" id="KW-0812">Transmembrane</keyword>
<dbReference type="GO" id="GO:0003954">
    <property type="term" value="F:NADH dehydrogenase activity"/>
    <property type="evidence" value="ECO:0007669"/>
    <property type="project" value="TreeGrafter"/>
</dbReference>
<evidence type="ECO:0000256" key="3">
    <source>
        <dbReference type="ARBA" id="ARBA00009025"/>
    </source>
</evidence>
<evidence type="ECO:0000256" key="2">
    <source>
        <dbReference type="ARBA" id="ARBA00004225"/>
    </source>
</evidence>
<keyword evidence="13 17" id="KW-0830">Ubiquinone</keyword>
<dbReference type="EMBL" id="MT436266">
    <property type="protein sequence ID" value="QOE17514.1"/>
    <property type="molecule type" value="Genomic_DNA"/>
</dbReference>
<dbReference type="GO" id="GO:0031966">
    <property type="term" value="C:mitochondrial membrane"/>
    <property type="evidence" value="ECO:0007669"/>
    <property type="project" value="UniProtKB-SubCell"/>
</dbReference>
<sequence length="432" mass="51384">MLLIMIMMMMMKFIEMYFASSMNIMMVMMYMAKMNNNDWWMIFNSMSLNIYSYGLIIMTMWIFSFILMSLIQENNLLLYIMVNLVMMMVLLFNFMSMNLFSFYFMFETNLLMIFIMVLYWGYSPLRLTAAYYLMFYTLIFSLPLLVIVMYIYNLKGNTSFVFLETNNMDMPIYMKIYLIMSFMVKIPMYTLHNWLLKAHVEASYIGSMILASMMLKLGSYGLLRMIKIFKKMTFNIYIIYLTMMGSLMISLMCLRQIDMKIIVAMSSIVHMNLMIASMMTMTDMSIMGSYFMMLSHGLCSSGMFYLINIIYKQTNSRIMILNKGAMLFMPSMTLMWFLMCSSNMAAPMSLNLVSEIILLMCLLSWMKLIMIMMIIYCMLSFIYSMYLFSYIQHGSINNNKFYYMKNGKLINFFVLMMHWLPLNMIIFKLFLL</sequence>
<feature type="transmembrane region" description="Helical" evidence="17">
    <location>
        <begin position="234"/>
        <end position="254"/>
    </location>
</feature>
<feature type="transmembrane region" description="Helical" evidence="17">
    <location>
        <begin position="129"/>
        <end position="152"/>
    </location>
</feature>
<comment type="subcellular location">
    <subcellularLocation>
        <location evidence="2 17">Mitochondrion membrane</location>
        <topology evidence="2 17">Multi-pass membrane protein</topology>
    </subcellularLocation>
</comment>
<feature type="transmembrane region" description="Helical" evidence="17">
    <location>
        <begin position="50"/>
        <end position="71"/>
    </location>
</feature>
<keyword evidence="10 17" id="KW-0249">Electron transport</keyword>
<keyword evidence="6 17" id="KW-0813">Transport</keyword>
<reference evidence="19" key="1">
    <citation type="journal article" date="2020" name="Mitochondrial DNA Part B Resour">
        <title>The complete mitogenome of Habropoda rodoszkowskii (Hymenoptera: Apidae) and phylogenetic analysis.</title>
        <authorList>
            <person name="Lu H."/>
            <person name="Huang D."/>
        </authorList>
    </citation>
    <scope>NUCLEOTIDE SEQUENCE</scope>
</reference>
<evidence type="ECO:0000256" key="11">
    <source>
        <dbReference type="ARBA" id="ARBA00022989"/>
    </source>
</evidence>
<dbReference type="InterPro" id="IPR003918">
    <property type="entry name" value="NADH_UbQ_OxRdtase"/>
</dbReference>
<protein>
    <recommendedName>
        <fullName evidence="5 17">NADH-ubiquinone oxidoreductase chain 4</fullName>
        <ecNumber evidence="4 17">7.1.1.2</ecNumber>
    </recommendedName>
</protein>
<dbReference type="GO" id="GO:0008137">
    <property type="term" value="F:NADH dehydrogenase (ubiquinone) activity"/>
    <property type="evidence" value="ECO:0007669"/>
    <property type="project" value="UniProtKB-UniRule"/>
</dbReference>
<evidence type="ECO:0000256" key="8">
    <source>
        <dbReference type="ARBA" id="ARBA00022692"/>
    </source>
</evidence>
<feature type="transmembrane region" description="Helical" evidence="17">
    <location>
        <begin position="327"/>
        <end position="350"/>
    </location>
</feature>
<feature type="transmembrane region" description="Helical" evidence="17">
    <location>
        <begin position="261"/>
        <end position="281"/>
    </location>
</feature>
<evidence type="ECO:0000256" key="13">
    <source>
        <dbReference type="ARBA" id="ARBA00023075"/>
    </source>
</evidence>
<dbReference type="PANTHER" id="PTHR43507">
    <property type="entry name" value="NADH-UBIQUINONE OXIDOREDUCTASE CHAIN 4"/>
    <property type="match status" value="1"/>
</dbReference>
<evidence type="ECO:0000256" key="17">
    <source>
        <dbReference type="RuleBase" id="RU003297"/>
    </source>
</evidence>
<evidence type="ECO:0000256" key="14">
    <source>
        <dbReference type="ARBA" id="ARBA00023128"/>
    </source>
</evidence>
<evidence type="ECO:0000256" key="16">
    <source>
        <dbReference type="ARBA" id="ARBA00049551"/>
    </source>
</evidence>
<evidence type="ECO:0000256" key="7">
    <source>
        <dbReference type="ARBA" id="ARBA00022660"/>
    </source>
</evidence>
<evidence type="ECO:0000256" key="9">
    <source>
        <dbReference type="ARBA" id="ARBA00022967"/>
    </source>
</evidence>
<name>A0A7L8EZQ6_9HYME</name>
<evidence type="ECO:0000259" key="18">
    <source>
        <dbReference type="Pfam" id="PF00361"/>
    </source>
</evidence>
<comment type="similarity">
    <text evidence="3 17">Belongs to the complex I subunit 4 family.</text>
</comment>
<feature type="domain" description="NADH:quinone oxidoreductase/Mrp antiporter transmembrane" evidence="18">
    <location>
        <begin position="96"/>
        <end position="375"/>
    </location>
</feature>
<geneLocation type="mitochondrion" evidence="19"/>
<comment type="catalytic activity">
    <reaction evidence="16 17">
        <text>a ubiquinone + NADH + 5 H(+)(in) = a ubiquinol + NAD(+) + 4 H(+)(out)</text>
        <dbReference type="Rhea" id="RHEA:29091"/>
        <dbReference type="Rhea" id="RHEA-COMP:9565"/>
        <dbReference type="Rhea" id="RHEA-COMP:9566"/>
        <dbReference type="ChEBI" id="CHEBI:15378"/>
        <dbReference type="ChEBI" id="CHEBI:16389"/>
        <dbReference type="ChEBI" id="CHEBI:17976"/>
        <dbReference type="ChEBI" id="CHEBI:57540"/>
        <dbReference type="ChEBI" id="CHEBI:57945"/>
        <dbReference type="EC" id="7.1.1.2"/>
    </reaction>
</comment>